<dbReference type="Proteomes" id="UP000297245">
    <property type="component" value="Unassembled WGS sequence"/>
</dbReference>
<evidence type="ECO:0000313" key="2">
    <source>
        <dbReference type="EMBL" id="THU99216.1"/>
    </source>
</evidence>
<dbReference type="EMBL" id="ML179339">
    <property type="protein sequence ID" value="THU90282.1"/>
    <property type="molecule type" value="Genomic_DNA"/>
</dbReference>
<evidence type="ECO:0000313" key="1">
    <source>
        <dbReference type="EMBL" id="THU90282.1"/>
    </source>
</evidence>
<gene>
    <name evidence="2" type="ORF">K435DRAFT_855894</name>
    <name evidence="1" type="ORF">K435DRAFT_864422</name>
</gene>
<name>A0A4S8LLX1_DENBC</name>
<organism evidence="1 3">
    <name type="scientific">Dendrothele bispora (strain CBS 962.96)</name>
    <dbReference type="NCBI Taxonomy" id="1314807"/>
    <lineage>
        <taxon>Eukaryota</taxon>
        <taxon>Fungi</taxon>
        <taxon>Dikarya</taxon>
        <taxon>Basidiomycota</taxon>
        <taxon>Agaricomycotina</taxon>
        <taxon>Agaricomycetes</taxon>
        <taxon>Agaricomycetidae</taxon>
        <taxon>Agaricales</taxon>
        <taxon>Agaricales incertae sedis</taxon>
        <taxon>Dendrothele</taxon>
    </lineage>
</organism>
<reference evidence="1 3" key="1">
    <citation type="journal article" date="2019" name="Nat. Ecol. Evol.">
        <title>Megaphylogeny resolves global patterns of mushroom evolution.</title>
        <authorList>
            <person name="Varga T."/>
            <person name="Krizsan K."/>
            <person name="Foldi C."/>
            <person name="Dima B."/>
            <person name="Sanchez-Garcia M."/>
            <person name="Sanchez-Ramirez S."/>
            <person name="Szollosi G.J."/>
            <person name="Szarkandi J.G."/>
            <person name="Papp V."/>
            <person name="Albert L."/>
            <person name="Andreopoulos W."/>
            <person name="Angelini C."/>
            <person name="Antonin V."/>
            <person name="Barry K.W."/>
            <person name="Bougher N.L."/>
            <person name="Buchanan P."/>
            <person name="Buyck B."/>
            <person name="Bense V."/>
            <person name="Catcheside P."/>
            <person name="Chovatia M."/>
            <person name="Cooper J."/>
            <person name="Damon W."/>
            <person name="Desjardin D."/>
            <person name="Finy P."/>
            <person name="Geml J."/>
            <person name="Haridas S."/>
            <person name="Hughes K."/>
            <person name="Justo A."/>
            <person name="Karasinski D."/>
            <person name="Kautmanova I."/>
            <person name="Kiss B."/>
            <person name="Kocsube S."/>
            <person name="Kotiranta H."/>
            <person name="LaButti K.M."/>
            <person name="Lechner B.E."/>
            <person name="Liimatainen K."/>
            <person name="Lipzen A."/>
            <person name="Lukacs Z."/>
            <person name="Mihaltcheva S."/>
            <person name="Morgado L.N."/>
            <person name="Niskanen T."/>
            <person name="Noordeloos M.E."/>
            <person name="Ohm R.A."/>
            <person name="Ortiz-Santana B."/>
            <person name="Ovrebo C."/>
            <person name="Racz N."/>
            <person name="Riley R."/>
            <person name="Savchenko A."/>
            <person name="Shiryaev A."/>
            <person name="Soop K."/>
            <person name="Spirin V."/>
            <person name="Szebenyi C."/>
            <person name="Tomsovsky M."/>
            <person name="Tulloss R.E."/>
            <person name="Uehling J."/>
            <person name="Grigoriev I.V."/>
            <person name="Vagvolgyi C."/>
            <person name="Papp T."/>
            <person name="Martin F.M."/>
            <person name="Miettinen O."/>
            <person name="Hibbett D.S."/>
            <person name="Nagy L.G."/>
        </authorList>
    </citation>
    <scope>NUCLEOTIDE SEQUENCE [LARGE SCALE GENOMIC DNA]</scope>
    <source>
        <strain evidence="1 3">CBS 962.96</strain>
    </source>
</reference>
<proteinExistence type="predicted"/>
<protein>
    <submittedName>
        <fullName evidence="1">Uncharacterized protein</fullName>
    </submittedName>
</protein>
<dbReference type="AlphaFoldDB" id="A0A4S8LLX1"/>
<dbReference type="EMBL" id="ML179123">
    <property type="protein sequence ID" value="THU99216.1"/>
    <property type="molecule type" value="Genomic_DNA"/>
</dbReference>
<accession>A0A4S8LLX1</accession>
<keyword evidence="3" id="KW-1185">Reference proteome</keyword>
<evidence type="ECO:0000313" key="3">
    <source>
        <dbReference type="Proteomes" id="UP000297245"/>
    </source>
</evidence>
<sequence>MNGGLCGQCSLLDVLEGNPVRQKEVLACSQCADCGTVATDSKTFPDSKCPDCLKADIEEEQAMECVRIANEVRSGAWEARQGTSL</sequence>